<dbReference type="InterPro" id="IPR027417">
    <property type="entry name" value="P-loop_NTPase"/>
</dbReference>
<dbReference type="InterPro" id="IPR051677">
    <property type="entry name" value="AfsR-DnrI-RedD_regulator"/>
</dbReference>
<dbReference type="Pfam" id="PF00931">
    <property type="entry name" value="NB-ARC"/>
    <property type="match status" value="1"/>
</dbReference>
<dbReference type="Pfam" id="PF00486">
    <property type="entry name" value="Trans_reg_C"/>
    <property type="match status" value="1"/>
</dbReference>
<evidence type="ECO:0000256" key="3">
    <source>
        <dbReference type="ARBA" id="ARBA00023125"/>
    </source>
</evidence>
<dbReference type="SUPFAM" id="SSF48452">
    <property type="entry name" value="TPR-like"/>
    <property type="match status" value="1"/>
</dbReference>
<dbReference type="Gene3D" id="3.40.50.300">
    <property type="entry name" value="P-loop containing nucleotide triphosphate hydrolases"/>
    <property type="match status" value="1"/>
</dbReference>
<feature type="non-terminal residue" evidence="7">
    <location>
        <position position="1"/>
    </location>
</feature>
<dbReference type="Proteomes" id="UP000675781">
    <property type="component" value="Unassembled WGS sequence"/>
</dbReference>
<dbReference type="InterPro" id="IPR011990">
    <property type="entry name" value="TPR-like_helical_dom_sf"/>
</dbReference>
<dbReference type="InterPro" id="IPR005158">
    <property type="entry name" value="BTAD"/>
</dbReference>
<keyword evidence="4" id="KW-0804">Transcription</keyword>
<evidence type="ECO:0000256" key="4">
    <source>
        <dbReference type="ARBA" id="ARBA00023163"/>
    </source>
</evidence>
<evidence type="ECO:0000313" key="7">
    <source>
        <dbReference type="EMBL" id="MBR7834538.1"/>
    </source>
</evidence>
<dbReference type="GO" id="GO:0043531">
    <property type="term" value="F:ADP binding"/>
    <property type="evidence" value="ECO:0007669"/>
    <property type="project" value="InterPro"/>
</dbReference>
<dbReference type="Pfam" id="PF03704">
    <property type="entry name" value="BTAD"/>
    <property type="match status" value="1"/>
</dbReference>
<dbReference type="Gene3D" id="1.10.10.10">
    <property type="entry name" value="Winged helix-like DNA-binding domain superfamily/Winged helix DNA-binding domain"/>
    <property type="match status" value="1"/>
</dbReference>
<comment type="similarity">
    <text evidence="1">Belongs to the AfsR/DnrI/RedD regulatory family.</text>
</comment>
<dbReference type="InterPro" id="IPR003593">
    <property type="entry name" value="AAA+_ATPase"/>
</dbReference>
<proteinExistence type="inferred from homology"/>
<dbReference type="PROSITE" id="PS51755">
    <property type="entry name" value="OMPR_PHOB"/>
    <property type="match status" value="1"/>
</dbReference>
<dbReference type="PANTHER" id="PTHR35807">
    <property type="entry name" value="TRANSCRIPTIONAL REGULATOR REDD-RELATED"/>
    <property type="match status" value="1"/>
</dbReference>
<dbReference type="GO" id="GO:0000160">
    <property type="term" value="P:phosphorelay signal transduction system"/>
    <property type="evidence" value="ECO:0007669"/>
    <property type="project" value="InterPro"/>
</dbReference>
<protein>
    <submittedName>
        <fullName evidence="7">Winged helix-turn-helix domain-containing protein</fullName>
    </submittedName>
</protein>
<organism evidence="7 8">
    <name type="scientific">Actinospica durhamensis</name>
    <dbReference type="NCBI Taxonomy" id="1508375"/>
    <lineage>
        <taxon>Bacteria</taxon>
        <taxon>Bacillati</taxon>
        <taxon>Actinomycetota</taxon>
        <taxon>Actinomycetes</taxon>
        <taxon>Catenulisporales</taxon>
        <taxon>Actinospicaceae</taxon>
        <taxon>Actinospica</taxon>
    </lineage>
</organism>
<dbReference type="GO" id="GO:0006355">
    <property type="term" value="P:regulation of DNA-templated transcription"/>
    <property type="evidence" value="ECO:0007669"/>
    <property type="project" value="InterPro"/>
</dbReference>
<keyword evidence="2" id="KW-0805">Transcription regulation</keyword>
<dbReference type="GO" id="GO:0003677">
    <property type="term" value="F:DNA binding"/>
    <property type="evidence" value="ECO:0007669"/>
    <property type="project" value="UniProtKB-UniRule"/>
</dbReference>
<evidence type="ECO:0000259" key="6">
    <source>
        <dbReference type="PROSITE" id="PS51755"/>
    </source>
</evidence>
<dbReference type="InterPro" id="IPR016032">
    <property type="entry name" value="Sig_transdc_resp-reg_C-effctor"/>
</dbReference>
<comment type="caution">
    <text evidence="7">The sequence shown here is derived from an EMBL/GenBank/DDBJ whole genome shotgun (WGS) entry which is preliminary data.</text>
</comment>
<dbReference type="InterPro" id="IPR002182">
    <property type="entry name" value="NB-ARC"/>
</dbReference>
<name>A0A941IS43_9ACTN</name>
<dbReference type="SUPFAM" id="SSF52540">
    <property type="entry name" value="P-loop containing nucleoside triphosphate hydrolases"/>
    <property type="match status" value="1"/>
</dbReference>
<feature type="domain" description="OmpR/PhoB-type" evidence="6">
    <location>
        <begin position="1"/>
        <end position="98"/>
    </location>
</feature>
<dbReference type="SMART" id="SM00862">
    <property type="entry name" value="Trans_reg_C"/>
    <property type="match status" value="1"/>
</dbReference>
<dbReference type="Gene3D" id="1.25.40.10">
    <property type="entry name" value="Tetratricopeptide repeat domain"/>
    <property type="match status" value="1"/>
</dbReference>
<evidence type="ECO:0000256" key="1">
    <source>
        <dbReference type="ARBA" id="ARBA00005820"/>
    </source>
</evidence>
<dbReference type="InterPro" id="IPR036388">
    <property type="entry name" value="WH-like_DNA-bd_sf"/>
</dbReference>
<sequence length="594" mass="63981">PTSPALRFCVLGPVRAWAGDRELALGPLKQRRVLAMLLCRAGNAVSLDALTEAVWEKDAPRTARKNLQLYVFGIRRVLAEAGAEDRLVLQPGGYRLRVAEHELDSLRLAALARQGHDAAVGGNAERAARILRQAKDLRVGSPLGELAASDSLRAEADRLELRHLAACEDWAEAALEAGPAEEVAEATQDLIERHPLRERLRSAHMTALHRAGRRAEALAAYDELRKLLARELGISPSPAFEAAYRAILADENGRDRMRAHRRVPGVRLPAETEEFTGRADIVAELSEAVSHSGSLTLLVGQPGAGKTALALRAARRLGSEFPDGMVIVRLRERDGSARPLTSTVAELLAYTDEPERSCADPEREAARWRTWSAGRRVLLILDDAPDEATVRTLFPGGRSSALVTARGQLAGLSPTRRIQVTPLPADEALDFLTTVAGPGRVRSDPASAERIVASCGGIPLAIRAAGLKLVVLPHLRLAEYAARLAEPDTVLDHLEVGDLQVRAQAARGWRDLRPSHAAVLLSLARLEPSARFAATDAAALTGIAPDRLCIELESMIEKGALVSPPTGAEPADRSATYSLPYLTHLYARSTAARG</sequence>
<feature type="DNA-binding region" description="OmpR/PhoB-type" evidence="5">
    <location>
        <begin position="1"/>
        <end position="98"/>
    </location>
</feature>
<reference evidence="7" key="1">
    <citation type="submission" date="2021-04" db="EMBL/GenBank/DDBJ databases">
        <title>Genome based classification of Actinospica acidithermotolerans sp. nov., an actinobacterium isolated from an Indonesian hot spring.</title>
        <authorList>
            <person name="Kusuma A.B."/>
            <person name="Putra K.E."/>
            <person name="Nafisah S."/>
            <person name="Loh J."/>
            <person name="Nouioui I."/>
            <person name="Goodfellow M."/>
        </authorList>
    </citation>
    <scope>NUCLEOTIDE SEQUENCE</scope>
    <source>
        <strain evidence="7">CSCA 57</strain>
    </source>
</reference>
<dbReference type="RefSeq" id="WP_212529058.1">
    <property type="nucleotide sequence ID" value="NZ_JAGSOG010000061.1"/>
</dbReference>
<evidence type="ECO:0000256" key="5">
    <source>
        <dbReference type="PROSITE-ProRule" id="PRU01091"/>
    </source>
</evidence>
<dbReference type="AlphaFoldDB" id="A0A941IS43"/>
<dbReference type="CDD" id="cd15831">
    <property type="entry name" value="BTAD"/>
    <property type="match status" value="1"/>
</dbReference>
<accession>A0A941IS43</accession>
<dbReference type="SMART" id="SM00382">
    <property type="entry name" value="AAA"/>
    <property type="match status" value="1"/>
</dbReference>
<evidence type="ECO:0000313" key="8">
    <source>
        <dbReference type="Proteomes" id="UP000675781"/>
    </source>
</evidence>
<keyword evidence="8" id="KW-1185">Reference proteome</keyword>
<gene>
    <name evidence="7" type="ORF">KDL01_14790</name>
</gene>
<keyword evidence="3 5" id="KW-0238">DNA-binding</keyword>
<dbReference type="PRINTS" id="PR00364">
    <property type="entry name" value="DISEASERSIST"/>
</dbReference>
<dbReference type="SMART" id="SM01043">
    <property type="entry name" value="BTAD"/>
    <property type="match status" value="1"/>
</dbReference>
<evidence type="ECO:0000256" key="2">
    <source>
        <dbReference type="ARBA" id="ARBA00023015"/>
    </source>
</evidence>
<dbReference type="EMBL" id="JAGSOG010000061">
    <property type="protein sequence ID" value="MBR7834538.1"/>
    <property type="molecule type" value="Genomic_DNA"/>
</dbReference>
<dbReference type="PANTHER" id="PTHR35807:SF1">
    <property type="entry name" value="TRANSCRIPTIONAL REGULATOR REDD"/>
    <property type="match status" value="1"/>
</dbReference>
<dbReference type="InterPro" id="IPR001867">
    <property type="entry name" value="OmpR/PhoB-type_DNA-bd"/>
</dbReference>
<dbReference type="SUPFAM" id="SSF46894">
    <property type="entry name" value="C-terminal effector domain of the bipartite response regulators"/>
    <property type="match status" value="1"/>
</dbReference>